<name>A0ABY2J7E9_9MICO</name>
<dbReference type="Pfam" id="PF02274">
    <property type="entry name" value="ADI"/>
    <property type="match status" value="1"/>
</dbReference>
<comment type="caution">
    <text evidence="4">The sequence shown here is derived from an EMBL/GenBank/DDBJ whole genome shotgun (WGS) entry which is preliminary data.</text>
</comment>
<feature type="region of interest" description="Disordered" evidence="3">
    <location>
        <begin position="1"/>
        <end position="71"/>
    </location>
</feature>
<dbReference type="Gene3D" id="3.75.10.10">
    <property type="entry name" value="L-arginine/glycine Amidinotransferase, Chain A"/>
    <property type="match status" value="1"/>
</dbReference>
<dbReference type="NCBIfam" id="NF045660">
    <property type="entry name" value="DiMthArgaseDdahStm"/>
    <property type="match status" value="1"/>
</dbReference>
<evidence type="ECO:0000256" key="1">
    <source>
        <dbReference type="ARBA" id="ARBA00008532"/>
    </source>
</evidence>
<proteinExistence type="inferred from homology"/>
<evidence type="ECO:0000313" key="5">
    <source>
        <dbReference type="Proteomes" id="UP000298355"/>
    </source>
</evidence>
<keyword evidence="5" id="KW-1185">Reference proteome</keyword>
<dbReference type="SUPFAM" id="SSF55909">
    <property type="entry name" value="Pentein"/>
    <property type="match status" value="1"/>
</dbReference>
<feature type="compositionally biased region" description="Low complexity" evidence="3">
    <location>
        <begin position="42"/>
        <end position="57"/>
    </location>
</feature>
<organism evidence="4 5">
    <name type="scientific">Cryobacterium breve</name>
    <dbReference type="NCBI Taxonomy" id="1259258"/>
    <lineage>
        <taxon>Bacteria</taxon>
        <taxon>Bacillati</taxon>
        <taxon>Actinomycetota</taxon>
        <taxon>Actinomycetes</taxon>
        <taxon>Micrococcales</taxon>
        <taxon>Microbacteriaceae</taxon>
        <taxon>Cryobacterium</taxon>
    </lineage>
</organism>
<dbReference type="PANTHER" id="PTHR12737:SF9">
    <property type="entry name" value="DIMETHYLARGININASE"/>
    <property type="match status" value="1"/>
</dbReference>
<comment type="similarity">
    <text evidence="1">Belongs to the DDAH family.</text>
</comment>
<evidence type="ECO:0000256" key="2">
    <source>
        <dbReference type="ARBA" id="ARBA00022801"/>
    </source>
</evidence>
<keyword evidence="2" id="KW-0378">Hydrolase</keyword>
<dbReference type="Proteomes" id="UP000298355">
    <property type="component" value="Unassembled WGS sequence"/>
</dbReference>
<evidence type="ECO:0000313" key="4">
    <source>
        <dbReference type="EMBL" id="TFD00770.1"/>
    </source>
</evidence>
<dbReference type="InterPro" id="IPR033199">
    <property type="entry name" value="DDAH-like"/>
</dbReference>
<dbReference type="PANTHER" id="PTHR12737">
    <property type="entry name" value="DIMETHYLARGININE DIMETHYLAMINOHYDROLASE"/>
    <property type="match status" value="1"/>
</dbReference>
<reference evidence="4 5" key="1">
    <citation type="submission" date="2019-03" db="EMBL/GenBank/DDBJ databases">
        <title>Genomics of glacier-inhabiting Cryobacterium strains.</title>
        <authorList>
            <person name="Liu Q."/>
            <person name="Xin Y.-H."/>
        </authorList>
    </citation>
    <scope>NUCLEOTIDE SEQUENCE [LARGE SCALE GENOMIC DNA]</scope>
    <source>
        <strain evidence="4 5">TMT4-23</strain>
    </source>
</reference>
<feature type="compositionally biased region" description="Pro residues" evidence="3">
    <location>
        <begin position="10"/>
        <end position="37"/>
    </location>
</feature>
<protein>
    <submittedName>
        <fullName evidence="4">N(G),N(G)-dimethylarginine dimethylaminohydrolase</fullName>
    </submittedName>
</protein>
<gene>
    <name evidence="4" type="ORF">E3O65_03115</name>
</gene>
<sequence length="352" mass="37401">MPVTRESRRSPPPSDWLPPAWTPPAPGSPSAEPPAPPALSDVRAVARSLRRSAPGTPRAKRRTTRAATVWGEPYTGGMGTVEFESSPAESAAAAVTSGTAGRRALVRRPARNLAEGQLTHIRRSPIDLELAVLQWRGYVASLEAEGWETIEVEPAPDLPDSVFIEDAVIVFGQLAVVSSPGAPSRRGETRAAEAAVRALGLSVHHLELPGTLDGGDVLKVGRTVYVGQSLRTNAEGTRQLRAILEPRGHTVVAVPITKVLHLKTAVTALPDGTVIGYRPLVDDPRVFPQFLSVPEPEGTAVVVLDPATLLMSSAAPRSAALFTGLGYRVITVDISEFEKLEGCVTCLSVRVR</sequence>
<accession>A0ABY2J7E9</accession>
<evidence type="ECO:0000256" key="3">
    <source>
        <dbReference type="SAM" id="MobiDB-lite"/>
    </source>
</evidence>
<dbReference type="EMBL" id="SOGJ01000010">
    <property type="protein sequence ID" value="TFD00770.1"/>
    <property type="molecule type" value="Genomic_DNA"/>
</dbReference>